<dbReference type="NCBIfam" id="NF005559">
    <property type="entry name" value="PRK07231.1"/>
    <property type="match status" value="1"/>
</dbReference>
<comment type="similarity">
    <text evidence="1">Belongs to the short-chain dehydrogenases/reductases (SDR) family.</text>
</comment>
<evidence type="ECO:0000256" key="2">
    <source>
        <dbReference type="ARBA" id="ARBA00023002"/>
    </source>
</evidence>
<sequence>MPDLTGKVALVTGAGGGIGRACVNALIAAGASVVVADRDSRAGRATVDGLPPDSPAVFVETDVTDADSVRAAVAAAVGTFGGLHIAHNNAGVEAAGRAVADMTDTDWHRVIDVNLTGVWQCMRAQIPAMLDSGGGSIVNTSSALGLVALPNQASYVASKHGVIGLTKAAALEYSAAGVRVNAVCPGVVRTAMIEEVAATDDTFMDKMHAMHAIGRIAEVDEVADAVLWLASPAASFVTGTALSVDGAYTAS</sequence>
<dbReference type="PANTHER" id="PTHR24321:SF8">
    <property type="entry name" value="ESTRADIOL 17-BETA-DEHYDROGENASE 8-RELATED"/>
    <property type="match status" value="1"/>
</dbReference>
<dbReference type="EMBL" id="CP008948">
    <property type="protein sequence ID" value="AII10771.1"/>
    <property type="molecule type" value="Genomic_DNA"/>
</dbReference>
<dbReference type="SUPFAM" id="SSF51735">
    <property type="entry name" value="NAD(P)-binding Rossmann-fold domains"/>
    <property type="match status" value="1"/>
</dbReference>
<dbReference type="CDD" id="cd05233">
    <property type="entry name" value="SDR_c"/>
    <property type="match status" value="1"/>
</dbReference>
<evidence type="ECO:0000256" key="1">
    <source>
        <dbReference type="ARBA" id="ARBA00006484"/>
    </source>
</evidence>
<dbReference type="InterPro" id="IPR036291">
    <property type="entry name" value="NAD(P)-bd_dom_sf"/>
</dbReference>
<geneLocation type="plasmid" evidence="3 4">
    <name>pPDG1</name>
</geneLocation>
<organism evidence="3 4">
    <name type="scientific">Rhodococcus opacus</name>
    <name type="common">Nocardia opaca</name>
    <dbReference type="NCBI Taxonomy" id="37919"/>
    <lineage>
        <taxon>Bacteria</taxon>
        <taxon>Bacillati</taxon>
        <taxon>Actinomycetota</taxon>
        <taxon>Actinomycetes</taxon>
        <taxon>Mycobacteriales</taxon>
        <taxon>Nocardiaceae</taxon>
        <taxon>Rhodococcus</taxon>
    </lineage>
</organism>
<gene>
    <name evidence="3" type="ORF">EP51_42010</name>
</gene>
<dbReference type="InterPro" id="IPR020904">
    <property type="entry name" value="Sc_DH/Rdtase_CS"/>
</dbReference>
<dbReference type="GO" id="GO:0016491">
    <property type="term" value="F:oxidoreductase activity"/>
    <property type="evidence" value="ECO:0007669"/>
    <property type="project" value="UniProtKB-KW"/>
</dbReference>
<dbReference type="InterPro" id="IPR002347">
    <property type="entry name" value="SDR_fam"/>
</dbReference>
<protein>
    <submittedName>
        <fullName evidence="3">Short-chain dehydrogenase</fullName>
    </submittedName>
</protein>
<dbReference type="PRINTS" id="PR00081">
    <property type="entry name" value="GDHRDH"/>
</dbReference>
<accession>A0A076EY77</accession>
<dbReference type="Proteomes" id="UP000028488">
    <property type="component" value="Plasmid pPDG1"/>
</dbReference>
<dbReference type="FunFam" id="3.40.50.720:FF:000084">
    <property type="entry name" value="Short-chain dehydrogenase reductase"/>
    <property type="match status" value="1"/>
</dbReference>
<dbReference type="AlphaFoldDB" id="A0A076EY77"/>
<keyword evidence="2" id="KW-0560">Oxidoreductase</keyword>
<keyword evidence="3" id="KW-0614">Plasmid</keyword>
<dbReference type="PRINTS" id="PR00080">
    <property type="entry name" value="SDRFAMILY"/>
</dbReference>
<evidence type="ECO:0000313" key="4">
    <source>
        <dbReference type="Proteomes" id="UP000028488"/>
    </source>
</evidence>
<name>A0A076EY77_RHOOP</name>
<evidence type="ECO:0000313" key="3">
    <source>
        <dbReference type="EMBL" id="AII10771.1"/>
    </source>
</evidence>
<proteinExistence type="inferred from homology"/>
<dbReference type="Gene3D" id="3.40.50.720">
    <property type="entry name" value="NAD(P)-binding Rossmann-like Domain"/>
    <property type="match status" value="1"/>
</dbReference>
<dbReference type="Pfam" id="PF13561">
    <property type="entry name" value="adh_short_C2"/>
    <property type="match status" value="1"/>
</dbReference>
<dbReference type="PROSITE" id="PS00061">
    <property type="entry name" value="ADH_SHORT"/>
    <property type="match status" value="1"/>
</dbReference>
<dbReference type="PANTHER" id="PTHR24321">
    <property type="entry name" value="DEHYDROGENASES, SHORT CHAIN"/>
    <property type="match status" value="1"/>
</dbReference>
<reference evidence="3 4" key="1">
    <citation type="submission" date="2014-07" db="EMBL/GenBank/DDBJ databases">
        <title>Genome Sequence of Rhodococcus opacus Strain R7, a Biodegrader of Mono- and Polycyclic Aromatic Hydrocarbons.</title>
        <authorList>
            <person name="Di Gennaro P."/>
            <person name="Zampolli J."/>
            <person name="Presti I."/>
            <person name="Cappelletti M."/>
            <person name="D'Ursi P."/>
            <person name="Orro A."/>
            <person name="Mezzelani A."/>
            <person name="Milanesi L."/>
        </authorList>
    </citation>
    <scope>NUCLEOTIDE SEQUENCE [LARGE SCALE GENOMIC DNA]</scope>
    <source>
        <strain evidence="3 4">R7</strain>
        <plasmid evidence="3">pPDG1</plasmid>
    </source>
</reference>
<dbReference type="RefSeq" id="WP_128642869.1">
    <property type="nucleotide sequence ID" value="NZ_CP008948.1"/>
</dbReference>